<comment type="pathway">
    <text evidence="6">Energy metabolism; oxidative phosphorylation.</text>
</comment>
<comment type="function">
    <text evidence="6">Component of the cytochrome c oxidase, the last enzyme in the mitochondrial electron transport chain which drives oxidative phosphorylation. The respiratory chain contains 3 multisubunit complexes succinate dehydrogenase (complex II, CII), ubiquinol-cytochrome c oxidoreductase (cytochrome b-c1 complex, complex III, CIII) and cytochrome c oxidase (complex IV, CIV), that cooperate to transfer electrons derived from NADH and succinate to molecular oxygen, creating an electrochemical gradient over the inner membrane that drives transmembrane transport and the ATP synthase. Cytochrome c oxidase is the component of the respiratory chain that catalyzes the reduction of oxygen to water. Electrons originating from reduced cytochrome c in the intermembrane space (IMS) are transferred via the dinuclear copper A center (CU(A)) of subunit 2 and heme A of subunit 1 to the active site in subunit 1, a binuclear center (BNC) formed by heme A3 and copper B (CU(B)). The BNC reduces molecular oxygen to 2 water molecules using 4 electrons from cytochrome c in the IMS and 4 protons from the mitochondrial matrix.</text>
</comment>
<feature type="compositionally biased region" description="Acidic residues" evidence="7">
    <location>
        <begin position="729"/>
        <end position="746"/>
    </location>
</feature>
<keyword evidence="6" id="KW-0999">Mitochondrion inner membrane</keyword>
<feature type="compositionally biased region" description="Basic and acidic residues" evidence="7">
    <location>
        <begin position="906"/>
        <end position="915"/>
    </location>
</feature>
<feature type="transmembrane region" description="Helical" evidence="8">
    <location>
        <begin position="379"/>
        <end position="399"/>
    </location>
</feature>
<keyword evidence="3 6" id="KW-0812">Transmembrane</keyword>
<evidence type="ECO:0000256" key="3">
    <source>
        <dbReference type="ARBA" id="ARBA00022692"/>
    </source>
</evidence>
<sequence length="932" mass="102278">MTNPVRWLFSTNHKDIGTLYFIFGAIAGVMGTCFSVLIRMELARPGDQILGGNHQLYNVLITAHAFLMIFFMVMPAMIGGSGNWSVPILIGAPDMAFPRLNNISFWLLPPSLLLLLSSALVEVGSGTGWTVYPPLSGITSHSGGAVDSAISSLHLSGVSSILGSINFITTISNMRGPGMTMHRSPLFVWSVLVTAFPLLLSLPVLAGAITMLLTDRNFNTTFSDPAGGGDPILYQHLFWFFGHPEVYIPILPGSGIISHIVSTFSGKPVFGYLGMVYAMISIGVLGFLVWAHHMFTVGLDVDTRAYFTAATMIIAVPTGIKIFSWIATMWGGSIQYKTPMLFAVGFIFLFTIGGLTGIVPANSGLDIALHDTYYVVAHFHYVLSMGAVFALFAGFYYWVGKIFGRTYPETLGQIHFWITFFGVNLTFFPMHFLGLSGMPRRIPDYPDAYAGWNALSSFGSYISVVGIRRFFVVVTITSSSGNNKRCAPSPWAVEQNPTTPEWMVQSPPAFHTFGELPAIKETKSYVNELRKSSFKRLDCLSGPSLVGEADPDERPIPCSKEFDLSQRSSRPAGLMARIGFSLRAPLFKRGRDWTLVLITEVGILRSESKSDLTLAEGREIQCSSRGLLAVDLSASQQKEEIEEVDKINEALFCSFDFVPFELSCLVTKDFYTWWSGYAAKVFHKPVTEVLEGFSFEKNPKASGKKESSQPTTSKGKASEKREKPSTEAIVEEPMTEEPGVEQESPDDSIPKESGGEQGDLVLKAGSSSYTPVTPIPLASISVDPTSQSFGEGTQAFRTVTPISNPVISLSFYLEWLFAACKACFTWLLEEFDQRPAKDPSLKAKPARGLGEKPKLSASERARMQSFEEEAKVVVEKGEQIEKNLDSVEVKINTLKSQITKLQEELADAEKQREELTQSFDSLMAESVTDGKG</sequence>
<feature type="transmembrane region" description="Helical" evidence="8">
    <location>
        <begin position="152"/>
        <end position="174"/>
    </location>
</feature>
<feature type="domain" description="Cytochrome oxidase subunit I profile" evidence="9">
    <location>
        <begin position="1"/>
        <end position="520"/>
    </location>
</feature>
<evidence type="ECO:0000256" key="5">
    <source>
        <dbReference type="ARBA" id="ARBA00023136"/>
    </source>
</evidence>
<feature type="transmembrane region" description="Helical" evidence="8">
    <location>
        <begin position="112"/>
        <end position="132"/>
    </location>
</feature>
<comment type="similarity">
    <text evidence="6">Belongs to the heme-copper respiratory oxidase family.</text>
</comment>
<name>A0A5C7GNT0_9ROSI</name>
<keyword evidence="6" id="KW-0813">Transport</keyword>
<feature type="transmembrane region" description="Helical" evidence="8">
    <location>
        <begin position="59"/>
        <end position="78"/>
    </location>
</feature>
<keyword evidence="11" id="KW-1185">Reference proteome</keyword>
<evidence type="ECO:0000313" key="10">
    <source>
        <dbReference type="EMBL" id="TXG46213.1"/>
    </source>
</evidence>
<protein>
    <recommendedName>
        <fullName evidence="6">Cytochrome c oxidase subunit 1</fullName>
        <ecNumber evidence="6">7.1.1.9</ecNumber>
    </recommendedName>
</protein>
<dbReference type="InterPro" id="IPR023616">
    <property type="entry name" value="Cyt_c_oxase-like_su1_dom"/>
</dbReference>
<reference evidence="11" key="1">
    <citation type="journal article" date="2019" name="Gigascience">
        <title>De novo genome assembly of the endangered Acer yangbiense, a plant species with extremely small populations endemic to Yunnan Province, China.</title>
        <authorList>
            <person name="Yang J."/>
            <person name="Wariss H.M."/>
            <person name="Tao L."/>
            <person name="Zhang R."/>
            <person name="Yun Q."/>
            <person name="Hollingsworth P."/>
            <person name="Dao Z."/>
            <person name="Luo G."/>
            <person name="Guo H."/>
            <person name="Ma Y."/>
            <person name="Sun W."/>
        </authorList>
    </citation>
    <scope>NUCLEOTIDE SEQUENCE [LARGE SCALE GENOMIC DNA]</scope>
    <source>
        <strain evidence="11">cv. Malutang</strain>
    </source>
</reference>
<feature type="transmembrane region" description="Helical" evidence="8">
    <location>
        <begin position="20"/>
        <end position="38"/>
    </location>
</feature>
<dbReference type="InterPro" id="IPR033944">
    <property type="entry name" value="Cyt_c_oxase_su1_dom"/>
</dbReference>
<organism evidence="10 11">
    <name type="scientific">Acer yangbiense</name>
    <dbReference type="NCBI Taxonomy" id="1000413"/>
    <lineage>
        <taxon>Eukaryota</taxon>
        <taxon>Viridiplantae</taxon>
        <taxon>Streptophyta</taxon>
        <taxon>Embryophyta</taxon>
        <taxon>Tracheophyta</taxon>
        <taxon>Spermatophyta</taxon>
        <taxon>Magnoliopsida</taxon>
        <taxon>eudicotyledons</taxon>
        <taxon>Gunneridae</taxon>
        <taxon>Pentapetalae</taxon>
        <taxon>rosids</taxon>
        <taxon>malvids</taxon>
        <taxon>Sapindales</taxon>
        <taxon>Sapindaceae</taxon>
        <taxon>Hippocastanoideae</taxon>
        <taxon>Acereae</taxon>
        <taxon>Acer</taxon>
    </lineage>
</organism>
<feature type="transmembrane region" description="Helical" evidence="8">
    <location>
        <begin position="305"/>
        <end position="328"/>
    </location>
</feature>
<feature type="region of interest" description="Disordered" evidence="7">
    <location>
        <begin position="697"/>
        <end position="762"/>
    </location>
</feature>
<comment type="subunit">
    <text evidence="2">Component of the cytochrome c oxidase (complex IV, CIV), a multisubunit enzyme composed of a catalytic core of 3 subunits and several supernumerary subunits. The complex exists as a monomer or a dimer and forms supercomplexes (SCs) in the inner mitochondrial membrane with ubiquinol-cytochrome c oxidoreductase (cytochrome b-c1 complex, complex III, CIII).</text>
</comment>
<comment type="subcellular location">
    <subcellularLocation>
        <location evidence="1">Membrane</location>
        <topology evidence="1">Multi-pass membrane protein</topology>
    </subcellularLocation>
    <subcellularLocation>
        <location evidence="6">Mitochondrion inner membrane</location>
        <topology evidence="6">Multi-pass membrane protein</topology>
    </subcellularLocation>
</comment>
<feature type="transmembrane region" description="Helical" evidence="8">
    <location>
        <begin position="411"/>
        <end position="434"/>
    </location>
</feature>
<keyword evidence="6" id="KW-0349">Heme</keyword>
<dbReference type="EC" id="7.1.1.9" evidence="6"/>
<dbReference type="UniPathway" id="UPA00705"/>
<evidence type="ECO:0000256" key="8">
    <source>
        <dbReference type="SAM" id="Phobius"/>
    </source>
</evidence>
<dbReference type="Proteomes" id="UP000323000">
    <property type="component" value="Unassembled WGS sequence"/>
</dbReference>
<keyword evidence="5 6" id="KW-0472">Membrane</keyword>
<dbReference type="SUPFAM" id="SSF81442">
    <property type="entry name" value="Cytochrome c oxidase subunit I-like"/>
    <property type="match status" value="1"/>
</dbReference>
<evidence type="ECO:0000256" key="7">
    <source>
        <dbReference type="SAM" id="MobiDB-lite"/>
    </source>
</evidence>
<feature type="transmembrane region" description="Helical" evidence="8">
    <location>
        <begin position="340"/>
        <end position="359"/>
    </location>
</feature>
<keyword evidence="6" id="KW-0186">Copper</keyword>
<proteinExistence type="inferred from homology"/>
<dbReference type="InterPro" id="IPR000883">
    <property type="entry name" value="Cyt_C_Oxase_1"/>
</dbReference>
<evidence type="ECO:0000313" key="11">
    <source>
        <dbReference type="Proteomes" id="UP000323000"/>
    </source>
</evidence>
<feature type="compositionally biased region" description="Basic and acidic residues" evidence="7">
    <location>
        <begin position="716"/>
        <end position="725"/>
    </location>
</feature>
<dbReference type="PROSITE" id="PS00077">
    <property type="entry name" value="COX1_CUB"/>
    <property type="match status" value="1"/>
</dbReference>
<feature type="transmembrane region" description="Helical" evidence="8">
    <location>
        <begin position="233"/>
        <end position="257"/>
    </location>
</feature>
<dbReference type="Pfam" id="PF00115">
    <property type="entry name" value="COX1"/>
    <property type="match status" value="1"/>
</dbReference>
<evidence type="ECO:0000256" key="1">
    <source>
        <dbReference type="ARBA" id="ARBA00004141"/>
    </source>
</evidence>
<dbReference type="InterPro" id="IPR023615">
    <property type="entry name" value="Cyt_c_Oxase_su1_BS"/>
</dbReference>
<feature type="region of interest" description="Disordered" evidence="7">
    <location>
        <begin position="906"/>
        <end position="932"/>
    </location>
</feature>
<keyword evidence="6" id="KW-0679">Respiratory chain</keyword>
<accession>A0A5C7GNT0</accession>
<dbReference type="InterPro" id="IPR036927">
    <property type="entry name" value="Cyt_c_oxase-like_su1_sf"/>
</dbReference>
<feature type="transmembrane region" description="Helical" evidence="8">
    <location>
        <begin position="269"/>
        <end position="293"/>
    </location>
</feature>
<feature type="compositionally biased region" description="Basic and acidic residues" evidence="7">
    <location>
        <begin position="697"/>
        <end position="707"/>
    </location>
</feature>
<keyword evidence="6" id="KW-0479">Metal-binding</keyword>
<dbReference type="OrthoDB" id="1869469at2759"/>
<dbReference type="EMBL" id="VAHF01000263">
    <property type="protein sequence ID" value="TXG46213.1"/>
    <property type="molecule type" value="Genomic_DNA"/>
</dbReference>
<dbReference type="PANTHER" id="PTHR10422:SF18">
    <property type="entry name" value="CYTOCHROME C OXIDASE SUBUNIT 1"/>
    <property type="match status" value="1"/>
</dbReference>
<feature type="region of interest" description="Disordered" evidence="7">
    <location>
        <begin position="837"/>
        <end position="857"/>
    </location>
</feature>
<dbReference type="PANTHER" id="PTHR10422">
    <property type="entry name" value="CYTOCHROME C OXIDASE SUBUNIT 1"/>
    <property type="match status" value="1"/>
</dbReference>
<keyword evidence="6" id="KW-0496">Mitochondrion</keyword>
<evidence type="ECO:0000256" key="4">
    <source>
        <dbReference type="ARBA" id="ARBA00022989"/>
    </source>
</evidence>
<dbReference type="PRINTS" id="PR01165">
    <property type="entry name" value="CYCOXIDASEI"/>
</dbReference>
<keyword evidence="4 8" id="KW-1133">Transmembrane helix</keyword>
<keyword evidence="6" id="KW-0408">Iron</keyword>
<dbReference type="CDD" id="cd01663">
    <property type="entry name" value="Cyt_c_Oxidase_I"/>
    <property type="match status" value="1"/>
</dbReference>
<evidence type="ECO:0000259" key="9">
    <source>
        <dbReference type="PROSITE" id="PS50855"/>
    </source>
</evidence>
<comment type="caution">
    <text evidence="10">The sequence shown here is derived from an EMBL/GenBank/DDBJ whole genome shotgun (WGS) entry which is preliminary data.</text>
</comment>
<evidence type="ECO:0000256" key="6">
    <source>
        <dbReference type="RuleBase" id="RU000369"/>
    </source>
</evidence>
<dbReference type="PROSITE" id="PS50855">
    <property type="entry name" value="COX1"/>
    <property type="match status" value="1"/>
</dbReference>
<comment type="catalytic activity">
    <reaction evidence="6">
        <text>4 Fe(II)-[cytochrome c] + O2 + 8 H(+)(in) = 4 Fe(III)-[cytochrome c] + 2 H2O + 4 H(+)(out)</text>
        <dbReference type="Rhea" id="RHEA:11436"/>
        <dbReference type="Rhea" id="RHEA-COMP:10350"/>
        <dbReference type="Rhea" id="RHEA-COMP:14399"/>
        <dbReference type="ChEBI" id="CHEBI:15377"/>
        <dbReference type="ChEBI" id="CHEBI:15378"/>
        <dbReference type="ChEBI" id="CHEBI:15379"/>
        <dbReference type="ChEBI" id="CHEBI:29033"/>
        <dbReference type="ChEBI" id="CHEBI:29034"/>
        <dbReference type="EC" id="7.1.1.9"/>
    </reaction>
</comment>
<dbReference type="Gene3D" id="1.20.210.10">
    <property type="entry name" value="Cytochrome c oxidase-like, subunit I domain"/>
    <property type="match status" value="1"/>
</dbReference>
<feature type="transmembrane region" description="Helical" evidence="8">
    <location>
        <begin position="186"/>
        <end position="213"/>
    </location>
</feature>
<gene>
    <name evidence="10" type="ORF">EZV62_028244</name>
</gene>
<keyword evidence="6" id="KW-0249">Electron transport</keyword>
<evidence type="ECO:0000256" key="2">
    <source>
        <dbReference type="ARBA" id="ARBA00011164"/>
    </source>
</evidence>